<dbReference type="InterPro" id="IPR058624">
    <property type="entry name" value="MdtA-like_HH"/>
</dbReference>
<keyword evidence="5 7" id="KW-0472">Membrane</keyword>
<accession>A0A2U2AIE7</accession>
<dbReference type="Gene3D" id="1.10.287.470">
    <property type="entry name" value="Helix hairpin bin"/>
    <property type="match status" value="1"/>
</dbReference>
<evidence type="ECO:0000313" key="12">
    <source>
        <dbReference type="Proteomes" id="UP000244948"/>
    </source>
</evidence>
<feature type="domain" description="Multidrug resistance protein MdtA-like alpha-helical hairpin" evidence="8">
    <location>
        <begin position="84"/>
        <end position="151"/>
    </location>
</feature>
<feature type="domain" description="p-hydroxybenzoic acid efflux pump subunit AaeA-like beta-barrel" evidence="10">
    <location>
        <begin position="188"/>
        <end position="287"/>
    </location>
</feature>
<feature type="transmembrane region" description="Helical" evidence="7">
    <location>
        <begin position="7"/>
        <end position="26"/>
    </location>
</feature>
<name>A0A2U2AIE7_9GAMM</name>
<dbReference type="Pfam" id="PF25963">
    <property type="entry name" value="Beta-barrel_AAEA"/>
    <property type="match status" value="1"/>
</dbReference>
<evidence type="ECO:0000256" key="7">
    <source>
        <dbReference type="SAM" id="Phobius"/>
    </source>
</evidence>
<evidence type="ECO:0000256" key="5">
    <source>
        <dbReference type="ARBA" id="ARBA00023136"/>
    </source>
</evidence>
<proteinExistence type="inferred from homology"/>
<evidence type="ECO:0000256" key="3">
    <source>
        <dbReference type="ARBA" id="ARBA00022692"/>
    </source>
</evidence>
<dbReference type="Proteomes" id="UP000244948">
    <property type="component" value="Unassembled WGS sequence"/>
</dbReference>
<evidence type="ECO:0000256" key="4">
    <source>
        <dbReference type="ARBA" id="ARBA00022989"/>
    </source>
</evidence>
<dbReference type="GO" id="GO:0016020">
    <property type="term" value="C:membrane"/>
    <property type="evidence" value="ECO:0007669"/>
    <property type="project" value="InterPro"/>
</dbReference>
<feature type="domain" description="Multidrug resistance protein MdtA-like barrel-sandwich hybrid" evidence="9">
    <location>
        <begin position="44"/>
        <end position="185"/>
    </location>
</feature>
<comment type="similarity">
    <text evidence="2">Belongs to the membrane fusion protein (MFP) (TC 8.A.1) family.</text>
</comment>
<evidence type="ECO:0000259" key="10">
    <source>
        <dbReference type="Pfam" id="PF25963"/>
    </source>
</evidence>
<dbReference type="InterPro" id="IPR006143">
    <property type="entry name" value="RND_pump_MFP"/>
</dbReference>
<gene>
    <name evidence="11" type="ORF">DC082_09230</name>
</gene>
<dbReference type="EMBL" id="QEWR01000005">
    <property type="protein sequence ID" value="PWD82445.1"/>
    <property type="molecule type" value="Genomic_DNA"/>
</dbReference>
<dbReference type="PANTHER" id="PTHR30367">
    <property type="entry name" value="P-HYDROXYBENZOIC ACID EFFLUX PUMP SUBUNIT AAEA-RELATED"/>
    <property type="match status" value="1"/>
</dbReference>
<keyword evidence="12" id="KW-1185">Reference proteome</keyword>
<comment type="caution">
    <text evidence="11">The sequence shown here is derived from an EMBL/GenBank/DDBJ whole genome shotgun (WGS) entry which is preliminary data.</text>
</comment>
<dbReference type="Pfam" id="PF25917">
    <property type="entry name" value="BSH_RND"/>
    <property type="match status" value="1"/>
</dbReference>
<dbReference type="AlphaFoldDB" id="A0A2U2AIE7"/>
<dbReference type="NCBIfam" id="TIGR01730">
    <property type="entry name" value="RND_mfp"/>
    <property type="match status" value="1"/>
</dbReference>
<dbReference type="InterPro" id="IPR058625">
    <property type="entry name" value="MdtA-like_BSH"/>
</dbReference>
<keyword evidence="3 7" id="KW-0812">Transmembrane</keyword>
<dbReference type="Pfam" id="PF25876">
    <property type="entry name" value="HH_MFP_RND"/>
    <property type="match status" value="1"/>
</dbReference>
<evidence type="ECO:0000259" key="8">
    <source>
        <dbReference type="Pfam" id="PF25876"/>
    </source>
</evidence>
<dbReference type="InterPro" id="IPR050393">
    <property type="entry name" value="MFP_Efflux_Pump"/>
</dbReference>
<dbReference type="InterPro" id="IPR058634">
    <property type="entry name" value="AaeA-lik-b-barrel"/>
</dbReference>
<keyword evidence="4 7" id="KW-1133">Transmembrane helix</keyword>
<evidence type="ECO:0000256" key="1">
    <source>
        <dbReference type="ARBA" id="ARBA00004167"/>
    </source>
</evidence>
<dbReference type="RefSeq" id="WP_094568540.1">
    <property type="nucleotide sequence ID" value="NZ_BMXZ01000002.1"/>
</dbReference>
<comment type="subcellular location">
    <subcellularLocation>
        <location evidence="1">Membrane</location>
        <topology evidence="1">Single-pass membrane protein</topology>
    </subcellularLocation>
</comment>
<reference evidence="11 12" key="1">
    <citation type="journal article" date="2018" name="Genome Announc.">
        <title>Ignatzschineria cameli sp. nov., isolated from necrotic foot tissue of dromedaries (Camelus dromedarius) and associated maggots (Wohlfahrtia species) in Dubai.</title>
        <authorList>
            <person name="Tsang C.C."/>
            <person name="Tang J.Y."/>
            <person name="Fong J.Y."/>
            <person name="Kinne J."/>
            <person name="Lee H.H."/>
            <person name="Joseph M."/>
            <person name="Jose S."/>
            <person name="Schuster R.K."/>
            <person name="Tang Y."/>
            <person name="Sivakumar S."/>
            <person name="Chen J.H."/>
            <person name="Teng J.L."/>
            <person name="Lau S.K."/>
            <person name="Wernery U."/>
            <person name="Woo P.C."/>
        </authorList>
    </citation>
    <scope>NUCLEOTIDE SEQUENCE [LARGE SCALE GENOMIC DNA]</scope>
    <source>
        <strain evidence="11 12">KCTC 22643</strain>
    </source>
</reference>
<dbReference type="GO" id="GO:0022857">
    <property type="term" value="F:transmembrane transporter activity"/>
    <property type="evidence" value="ECO:0007669"/>
    <property type="project" value="InterPro"/>
</dbReference>
<dbReference type="SUPFAM" id="SSF111369">
    <property type="entry name" value="HlyD-like secretion proteins"/>
    <property type="match status" value="1"/>
</dbReference>
<feature type="coiled-coil region" evidence="6">
    <location>
        <begin position="84"/>
        <end position="149"/>
    </location>
</feature>
<dbReference type="PANTHER" id="PTHR30367:SF1">
    <property type="entry name" value="MULTIDRUG RESISTANCE PROTEIN MDTN"/>
    <property type="match status" value="1"/>
</dbReference>
<protein>
    <submittedName>
        <fullName evidence="11">HlyD family secretion protein</fullName>
    </submittedName>
</protein>
<organism evidence="11 12">
    <name type="scientific">Ignatzschineria indica</name>
    <dbReference type="NCBI Taxonomy" id="472583"/>
    <lineage>
        <taxon>Bacteria</taxon>
        <taxon>Pseudomonadati</taxon>
        <taxon>Pseudomonadota</taxon>
        <taxon>Gammaproteobacteria</taxon>
        <taxon>Cardiobacteriales</taxon>
        <taxon>Ignatzschineriaceae</taxon>
        <taxon>Ignatzschineria</taxon>
    </lineage>
</organism>
<evidence type="ECO:0000259" key="9">
    <source>
        <dbReference type="Pfam" id="PF25917"/>
    </source>
</evidence>
<dbReference type="Gene3D" id="2.40.50.100">
    <property type="match status" value="1"/>
</dbReference>
<evidence type="ECO:0000256" key="2">
    <source>
        <dbReference type="ARBA" id="ARBA00009477"/>
    </source>
</evidence>
<sequence length="296" mass="33516">MKNALKRYLITVIAALVLIVVAFQLWNFYVLGGWTRDGKIRADVIQVSAQVSGKLIDLPIKDNQLVKRGELLFEIDPIDYEINLRNAEAQLEQLRIRQEQAALQYERRTNLGNVAAISKEHLDDVKYNLDLLNDQVQQAEIAVEKAKLDLSRTKVYAEVSGYVTNMNIREGSFIPAGQPLFALVDKDSFHAVGYFEETKLPYIEVGRRVEIIPYNGGEKMYGYITGYGRAIFDQSAQTGEQLLQAVKPNYPWVTLAQRIPVKVAFEESDEELEAHNLIAGTTVTIIVLDEMHESKK</sequence>
<evidence type="ECO:0000256" key="6">
    <source>
        <dbReference type="SAM" id="Coils"/>
    </source>
</evidence>
<keyword evidence="6" id="KW-0175">Coiled coil</keyword>
<evidence type="ECO:0000313" key="11">
    <source>
        <dbReference type="EMBL" id="PWD82445.1"/>
    </source>
</evidence>